<name>A0A183AYE5_9TREM</name>
<dbReference type="EMBL" id="UZAN01051918">
    <property type="protein sequence ID" value="VDP89193.1"/>
    <property type="molecule type" value="Genomic_DNA"/>
</dbReference>
<protein>
    <submittedName>
        <fullName evidence="3">Fibronectin type-III domain-containing protein</fullName>
    </submittedName>
</protein>
<keyword evidence="2" id="KW-1185">Reference proteome</keyword>
<dbReference type="AlphaFoldDB" id="A0A183AYE5"/>
<reference evidence="3" key="1">
    <citation type="submission" date="2016-06" db="UniProtKB">
        <authorList>
            <consortium name="WormBaseParasite"/>
        </authorList>
    </citation>
    <scope>IDENTIFICATION</scope>
</reference>
<reference evidence="1 2" key="2">
    <citation type="submission" date="2018-11" db="EMBL/GenBank/DDBJ databases">
        <authorList>
            <consortium name="Pathogen Informatics"/>
        </authorList>
    </citation>
    <scope>NUCLEOTIDE SEQUENCE [LARGE SCALE GENOMIC DNA]</scope>
    <source>
        <strain evidence="1 2">Egypt</strain>
    </source>
</reference>
<proteinExistence type="predicted"/>
<evidence type="ECO:0000313" key="3">
    <source>
        <dbReference type="WBParaSite" id="ECPE_0001201501-mRNA-1"/>
    </source>
</evidence>
<gene>
    <name evidence="1" type="ORF">ECPE_LOCUS11979</name>
</gene>
<dbReference type="WBParaSite" id="ECPE_0001201501-mRNA-1">
    <property type="protein sequence ID" value="ECPE_0001201501-mRNA-1"/>
    <property type="gene ID" value="ECPE_0001201501"/>
</dbReference>
<sequence>TAFDGSQIEVTWAKPVDKTDNARLGRLSNTNTNSSALSNLYPVVSRMMHPTVNNVLGSALTDNSFKIPISNMLTGPIPINCVPPAFATPLTTVPFQNPYRALSYFQNSNDFAGLTTTSHPMHLNTLTLVQQPPAPAPAPTAMIPNAYVGTSSLTGPDSATRVNTIAAHSPLLTLKGPENLQDQRSEFSLSEMGKMKANSTNSNTSFGSDGTTWFDTGLVPDLKDIHPDPMQVSRIFPSCANSMLRKYSHVVIRFRRFCFVVLKIQIRNFTKCMRLK</sequence>
<accession>A0A183AYE5</accession>
<dbReference type="Proteomes" id="UP000272942">
    <property type="component" value="Unassembled WGS sequence"/>
</dbReference>
<evidence type="ECO:0000313" key="1">
    <source>
        <dbReference type="EMBL" id="VDP89193.1"/>
    </source>
</evidence>
<organism evidence="3">
    <name type="scientific">Echinostoma caproni</name>
    <dbReference type="NCBI Taxonomy" id="27848"/>
    <lineage>
        <taxon>Eukaryota</taxon>
        <taxon>Metazoa</taxon>
        <taxon>Spiralia</taxon>
        <taxon>Lophotrochozoa</taxon>
        <taxon>Platyhelminthes</taxon>
        <taxon>Trematoda</taxon>
        <taxon>Digenea</taxon>
        <taxon>Plagiorchiida</taxon>
        <taxon>Echinostomata</taxon>
        <taxon>Echinostomatoidea</taxon>
        <taxon>Echinostomatidae</taxon>
        <taxon>Echinostoma</taxon>
    </lineage>
</organism>
<evidence type="ECO:0000313" key="2">
    <source>
        <dbReference type="Proteomes" id="UP000272942"/>
    </source>
</evidence>